<dbReference type="SMART" id="SM00849">
    <property type="entry name" value="Lactamase_B"/>
    <property type="match status" value="1"/>
</dbReference>
<keyword evidence="3" id="KW-0378">Hydrolase</keyword>
<evidence type="ECO:0000256" key="3">
    <source>
        <dbReference type="ARBA" id="ARBA00022801"/>
    </source>
</evidence>
<dbReference type="InterPro" id="IPR001279">
    <property type="entry name" value="Metallo-B-lactamas"/>
</dbReference>
<gene>
    <name evidence="6" type="ORF">ACFP1Z_16045</name>
</gene>
<comment type="similarity">
    <text evidence="1">Belongs to the metallo-beta-lactamase superfamily.</text>
</comment>
<keyword evidence="2" id="KW-0479">Metal-binding</keyword>
<dbReference type="InterPro" id="IPR051013">
    <property type="entry name" value="MBL_superfamily_lactonases"/>
</dbReference>
<feature type="domain" description="Metallo-beta-lactamase" evidence="5">
    <location>
        <begin position="58"/>
        <end position="279"/>
    </location>
</feature>
<dbReference type="RefSeq" id="WP_390316998.1">
    <property type="nucleotide sequence ID" value="NZ_JBHSPB010000008.1"/>
</dbReference>
<accession>A0ABW0Z2J7</accession>
<dbReference type="EMBL" id="JBHSPB010000008">
    <property type="protein sequence ID" value="MFC5721684.1"/>
    <property type="molecule type" value="Genomic_DNA"/>
</dbReference>
<dbReference type="SUPFAM" id="SSF56281">
    <property type="entry name" value="Metallo-hydrolase/oxidoreductase"/>
    <property type="match status" value="1"/>
</dbReference>
<evidence type="ECO:0000256" key="1">
    <source>
        <dbReference type="ARBA" id="ARBA00007749"/>
    </source>
</evidence>
<comment type="caution">
    <text evidence="6">The sequence shown here is derived from an EMBL/GenBank/DDBJ whole genome shotgun (WGS) entry which is preliminary data.</text>
</comment>
<dbReference type="Gene3D" id="3.60.15.10">
    <property type="entry name" value="Ribonuclease Z/Hydroxyacylglutathione hydrolase-like"/>
    <property type="match status" value="1"/>
</dbReference>
<dbReference type="Proteomes" id="UP001596083">
    <property type="component" value="Unassembled WGS sequence"/>
</dbReference>
<protein>
    <submittedName>
        <fullName evidence="6">MBL fold metallo-hydrolase</fullName>
    </submittedName>
</protein>
<dbReference type="PANTHER" id="PTHR42978:SF6">
    <property type="entry name" value="QUORUM-QUENCHING LACTONASE YTNP-RELATED"/>
    <property type="match status" value="1"/>
</dbReference>
<evidence type="ECO:0000256" key="4">
    <source>
        <dbReference type="ARBA" id="ARBA00022833"/>
    </source>
</evidence>
<keyword evidence="4" id="KW-0862">Zinc</keyword>
<name>A0ABW0Z2J7_9ACTN</name>
<dbReference type="InterPro" id="IPR036866">
    <property type="entry name" value="RibonucZ/Hydroxyglut_hydro"/>
</dbReference>
<evidence type="ECO:0000256" key="2">
    <source>
        <dbReference type="ARBA" id="ARBA00022723"/>
    </source>
</evidence>
<evidence type="ECO:0000259" key="5">
    <source>
        <dbReference type="SMART" id="SM00849"/>
    </source>
</evidence>
<sequence>MQTISLGGVELTRVVEWHAPIAPTSAVFPTSTRQMWQENASWLVPDFWDPRTDELVVNAQTWVLRSEGRTVLVDTGLGNDKERPAMPVWSHLRTGFLDRLAAAGVRPEDVDVVVNTHLHADHVGWNTRLVDGEWVPTFPNAVYLIAKADFDYWNPANGHVQKGRMGELTVAQAVGGMFADSVAPVHRAGQAVLWEDSYRIDGSLSLEPAPGHTPGSAVLRLVSGTDRALFIGDLVHSPLQIAEPDCDTCLSEDQEQAIRSRRRILAEAADTGALVFPGHLPGHGGAEVRREGGRFALARWAPFARTQDGPVPV</sequence>
<dbReference type="Pfam" id="PF00753">
    <property type="entry name" value="Lactamase_B"/>
    <property type="match status" value="1"/>
</dbReference>
<evidence type="ECO:0000313" key="7">
    <source>
        <dbReference type="Proteomes" id="UP001596083"/>
    </source>
</evidence>
<reference evidence="7" key="1">
    <citation type="journal article" date="2019" name="Int. J. Syst. Evol. Microbiol.">
        <title>The Global Catalogue of Microorganisms (GCM) 10K type strain sequencing project: providing services to taxonomists for standard genome sequencing and annotation.</title>
        <authorList>
            <consortium name="The Broad Institute Genomics Platform"/>
            <consortium name="The Broad Institute Genome Sequencing Center for Infectious Disease"/>
            <person name="Wu L."/>
            <person name="Ma J."/>
        </authorList>
    </citation>
    <scope>NUCLEOTIDE SEQUENCE [LARGE SCALE GENOMIC DNA]</scope>
    <source>
        <strain evidence="7">CGMCC 4.7304</strain>
    </source>
</reference>
<keyword evidence="7" id="KW-1185">Reference proteome</keyword>
<dbReference type="CDD" id="cd16277">
    <property type="entry name" value="metallo-hydrolase-like_MBL-fold"/>
    <property type="match status" value="1"/>
</dbReference>
<organism evidence="6 7">
    <name type="scientific">Streptomyces gamaensis</name>
    <dbReference type="NCBI Taxonomy" id="1763542"/>
    <lineage>
        <taxon>Bacteria</taxon>
        <taxon>Bacillati</taxon>
        <taxon>Actinomycetota</taxon>
        <taxon>Actinomycetes</taxon>
        <taxon>Kitasatosporales</taxon>
        <taxon>Streptomycetaceae</taxon>
        <taxon>Streptomyces</taxon>
    </lineage>
</organism>
<dbReference type="PANTHER" id="PTHR42978">
    <property type="entry name" value="QUORUM-QUENCHING LACTONASE YTNP-RELATED-RELATED"/>
    <property type="match status" value="1"/>
</dbReference>
<proteinExistence type="inferred from homology"/>
<evidence type="ECO:0000313" key="6">
    <source>
        <dbReference type="EMBL" id="MFC5721684.1"/>
    </source>
</evidence>